<gene>
    <name evidence="2" type="ORF">GPECTOR_5g90</name>
</gene>
<keyword evidence="3" id="KW-1185">Reference proteome</keyword>
<dbReference type="SUPFAM" id="SSF56112">
    <property type="entry name" value="Protein kinase-like (PK-like)"/>
    <property type="match status" value="1"/>
</dbReference>
<dbReference type="Pfam" id="PF17667">
    <property type="entry name" value="Pkinase_fungal"/>
    <property type="match status" value="1"/>
</dbReference>
<reference evidence="3" key="1">
    <citation type="journal article" date="2016" name="Nat. Commun.">
        <title>The Gonium pectorale genome demonstrates co-option of cell cycle regulation during the evolution of multicellularity.</title>
        <authorList>
            <person name="Hanschen E.R."/>
            <person name="Marriage T.N."/>
            <person name="Ferris P.J."/>
            <person name="Hamaji T."/>
            <person name="Toyoda A."/>
            <person name="Fujiyama A."/>
            <person name="Neme R."/>
            <person name="Noguchi H."/>
            <person name="Minakuchi Y."/>
            <person name="Suzuki M."/>
            <person name="Kawai-Toyooka H."/>
            <person name="Smith D.R."/>
            <person name="Sparks H."/>
            <person name="Anderson J."/>
            <person name="Bakaric R."/>
            <person name="Luria V."/>
            <person name="Karger A."/>
            <person name="Kirschner M.W."/>
            <person name="Durand P.M."/>
            <person name="Michod R.E."/>
            <person name="Nozaki H."/>
            <person name="Olson B.J."/>
        </authorList>
    </citation>
    <scope>NUCLEOTIDE SEQUENCE [LARGE SCALE GENOMIC DNA]</scope>
    <source>
        <strain evidence="3">NIES-2863</strain>
    </source>
</reference>
<feature type="domain" description="Fungal-type protein kinase" evidence="1">
    <location>
        <begin position="302"/>
        <end position="394"/>
    </location>
</feature>
<protein>
    <recommendedName>
        <fullName evidence="1">Fungal-type protein kinase domain-containing protein</fullName>
    </recommendedName>
</protein>
<proteinExistence type="predicted"/>
<dbReference type="OrthoDB" id="2436248at2759"/>
<organism evidence="2 3">
    <name type="scientific">Gonium pectorale</name>
    <name type="common">Green alga</name>
    <dbReference type="NCBI Taxonomy" id="33097"/>
    <lineage>
        <taxon>Eukaryota</taxon>
        <taxon>Viridiplantae</taxon>
        <taxon>Chlorophyta</taxon>
        <taxon>core chlorophytes</taxon>
        <taxon>Chlorophyceae</taxon>
        <taxon>CS clade</taxon>
        <taxon>Chlamydomonadales</taxon>
        <taxon>Volvocaceae</taxon>
        <taxon>Gonium</taxon>
    </lineage>
</organism>
<accession>A0A150GXM9</accession>
<name>A0A150GXM9_GONPE</name>
<evidence type="ECO:0000259" key="1">
    <source>
        <dbReference type="Pfam" id="PF17667"/>
    </source>
</evidence>
<sequence>MEADIRDKEQELKDKGVIVKERSTLLAPLMRQLVELQEVENILLEARLAGPESLGAKVAAEVDDTTSEYLAGCLPPFDADMLMRGPETLAQCLAQHLEPGLPLLPQHFTEVVQHNINLQGPLVSTADVPRAYTMINTYSVVETTFKLCMRYWPELDIAIKRNSADQSGATGEYTSPCMLGYAAAEGLIQFFCIEQHSSGIAQLAPISPRLNFNSAIGRLKGMLIAFNIWRLLIGYTSTGPVVPLPVGYTLKESSNGMRTVTLLPGVIRKCIRHFSRTHAEQFASFELLQELYAKMSKSEHRRDIIQACSSDGGDEGAGPRLERDEYVVYLAPVGVPCTGPPETEAALASAVLGVLRGLVALHSKGFVHRDIRWPNVIFLPAEQRWLLIDLEHAGREGGACAWHGEGGAYTAASDLQLVADLMNDLPYPLSASALGLQQQLLGGGLSAADALKHPWLTEA</sequence>
<dbReference type="Gene3D" id="1.10.510.10">
    <property type="entry name" value="Transferase(Phosphotransferase) domain 1"/>
    <property type="match status" value="1"/>
</dbReference>
<dbReference type="AlphaFoldDB" id="A0A150GXM9"/>
<dbReference type="InterPro" id="IPR011009">
    <property type="entry name" value="Kinase-like_dom_sf"/>
</dbReference>
<comment type="caution">
    <text evidence="2">The sequence shown here is derived from an EMBL/GenBank/DDBJ whole genome shotgun (WGS) entry which is preliminary data.</text>
</comment>
<dbReference type="EMBL" id="LSYV01000006">
    <property type="protein sequence ID" value="KXZ54438.1"/>
    <property type="molecule type" value="Genomic_DNA"/>
</dbReference>
<evidence type="ECO:0000313" key="2">
    <source>
        <dbReference type="EMBL" id="KXZ54438.1"/>
    </source>
</evidence>
<dbReference type="Proteomes" id="UP000075714">
    <property type="component" value="Unassembled WGS sequence"/>
</dbReference>
<evidence type="ECO:0000313" key="3">
    <source>
        <dbReference type="Proteomes" id="UP000075714"/>
    </source>
</evidence>
<dbReference type="InterPro" id="IPR040976">
    <property type="entry name" value="Pkinase_fungal"/>
</dbReference>